<feature type="domain" description="Amidase" evidence="1">
    <location>
        <begin position="1"/>
        <end position="81"/>
    </location>
</feature>
<dbReference type="Pfam" id="PF01425">
    <property type="entry name" value="Amidase"/>
    <property type="match status" value="1"/>
</dbReference>
<dbReference type="GO" id="GO:0012505">
    <property type="term" value="C:endomembrane system"/>
    <property type="evidence" value="ECO:0007669"/>
    <property type="project" value="TreeGrafter"/>
</dbReference>
<dbReference type="SUPFAM" id="SSF75304">
    <property type="entry name" value="Amidase signature (AS) enzymes"/>
    <property type="match status" value="1"/>
</dbReference>
<dbReference type="PANTHER" id="PTHR43372:SF4">
    <property type="entry name" value="FATTY-ACID AMIDE HYDROLASE 2"/>
    <property type="match status" value="1"/>
</dbReference>
<dbReference type="InterPro" id="IPR052739">
    <property type="entry name" value="FAAH2"/>
</dbReference>
<dbReference type="InterPro" id="IPR036928">
    <property type="entry name" value="AS_sf"/>
</dbReference>
<gene>
    <name evidence="2" type="ORF">METZ01_LOCUS75535</name>
</gene>
<protein>
    <recommendedName>
        <fullName evidence="1">Amidase domain-containing protein</fullName>
    </recommendedName>
</protein>
<evidence type="ECO:0000313" key="2">
    <source>
        <dbReference type="EMBL" id="SVA22681.1"/>
    </source>
</evidence>
<dbReference type="InterPro" id="IPR023631">
    <property type="entry name" value="Amidase_dom"/>
</dbReference>
<dbReference type="EMBL" id="UINC01005652">
    <property type="protein sequence ID" value="SVA22681.1"/>
    <property type="molecule type" value="Genomic_DNA"/>
</dbReference>
<feature type="non-terminal residue" evidence="2">
    <location>
        <position position="1"/>
    </location>
</feature>
<dbReference type="Gene3D" id="3.90.1300.10">
    <property type="entry name" value="Amidase signature (AS) domain"/>
    <property type="match status" value="1"/>
</dbReference>
<evidence type="ECO:0000259" key="1">
    <source>
        <dbReference type="Pfam" id="PF01425"/>
    </source>
</evidence>
<accession>A0A381U4K8</accession>
<reference evidence="2" key="1">
    <citation type="submission" date="2018-05" db="EMBL/GenBank/DDBJ databases">
        <authorList>
            <person name="Lanie J.A."/>
            <person name="Ng W.-L."/>
            <person name="Kazmierczak K.M."/>
            <person name="Andrzejewski T.M."/>
            <person name="Davidsen T.M."/>
            <person name="Wayne K.J."/>
            <person name="Tettelin H."/>
            <person name="Glass J.I."/>
            <person name="Rusch D."/>
            <person name="Podicherti R."/>
            <person name="Tsui H.-C.T."/>
            <person name="Winkler M.E."/>
        </authorList>
    </citation>
    <scope>NUCLEOTIDE SEQUENCE</scope>
</reference>
<organism evidence="2">
    <name type="scientific">marine metagenome</name>
    <dbReference type="NCBI Taxonomy" id="408172"/>
    <lineage>
        <taxon>unclassified sequences</taxon>
        <taxon>metagenomes</taxon>
        <taxon>ecological metagenomes</taxon>
    </lineage>
</organism>
<sequence length="102" mass="11367">FDILLCPTTVRSAFDHDHHHDFHGRNIMVNEVERPYSDLIVWPGLANTGQLPATNVPIGLSSDNLPIGMQIIGPYLEDRTTIEFAKLITEITGGFLPPIPYN</sequence>
<dbReference type="PANTHER" id="PTHR43372">
    <property type="entry name" value="FATTY-ACID AMIDE HYDROLASE"/>
    <property type="match status" value="1"/>
</dbReference>
<proteinExistence type="predicted"/>
<dbReference type="AlphaFoldDB" id="A0A381U4K8"/>
<name>A0A381U4K8_9ZZZZ</name>